<evidence type="ECO:0000313" key="4">
    <source>
        <dbReference type="Proteomes" id="UP001501697"/>
    </source>
</evidence>
<dbReference type="Proteomes" id="UP001501697">
    <property type="component" value="Unassembled WGS sequence"/>
</dbReference>
<dbReference type="InterPro" id="IPR041657">
    <property type="entry name" value="HTH_17"/>
</dbReference>
<dbReference type="SUPFAM" id="SSF50331">
    <property type="entry name" value="MOP-like"/>
    <property type="match status" value="1"/>
</dbReference>
<dbReference type="Gene3D" id="1.10.1660.10">
    <property type="match status" value="1"/>
</dbReference>
<dbReference type="Pfam" id="PF03459">
    <property type="entry name" value="TOBE"/>
    <property type="match status" value="1"/>
</dbReference>
<dbReference type="InterPro" id="IPR005116">
    <property type="entry name" value="Transp-assoc_OB_typ1"/>
</dbReference>
<feature type="domain" description="Transport-associated OB type 1" evidence="1">
    <location>
        <begin position="68"/>
        <end position="128"/>
    </location>
</feature>
<dbReference type="RefSeq" id="WP_344736787.1">
    <property type="nucleotide sequence ID" value="NZ_BAAAYU010000001.1"/>
</dbReference>
<protein>
    <submittedName>
        <fullName evidence="3">Helix-turn-helix transcriptional regulator</fullName>
    </submittedName>
</protein>
<dbReference type="InterPro" id="IPR008995">
    <property type="entry name" value="Mo/tungstate-bd_C_term_dom"/>
</dbReference>
<comment type="caution">
    <text evidence="3">The sequence shown here is derived from an EMBL/GenBank/DDBJ whole genome shotgun (WGS) entry which is preliminary data.</text>
</comment>
<feature type="domain" description="Helix-turn-helix" evidence="2">
    <location>
        <begin position="4"/>
        <end position="52"/>
    </location>
</feature>
<evidence type="ECO:0000259" key="1">
    <source>
        <dbReference type="Pfam" id="PF03459"/>
    </source>
</evidence>
<proteinExistence type="predicted"/>
<dbReference type="EMBL" id="BAAAYU010000001">
    <property type="protein sequence ID" value="GAA3629319.1"/>
    <property type="molecule type" value="Genomic_DNA"/>
</dbReference>
<name>A0ABP7ACM3_9MICO</name>
<sequence length="137" mass="14334">MNEFTVRQAAALLGISDDTVRRWGETGRITVMRGENGRQTVAGADLVAVLAETSPPVALADEFPLAGSSSRNRFVGLVTAITTDTVMAQVDVQAGPFRAVSLLSREAVDDLGLEVGMLVVATAKATNVGIELPVARP</sequence>
<dbReference type="Pfam" id="PF12728">
    <property type="entry name" value="HTH_17"/>
    <property type="match status" value="1"/>
</dbReference>
<reference evidence="4" key="1">
    <citation type="journal article" date="2019" name="Int. J. Syst. Evol. Microbiol.">
        <title>The Global Catalogue of Microorganisms (GCM) 10K type strain sequencing project: providing services to taxonomists for standard genome sequencing and annotation.</title>
        <authorList>
            <consortium name="The Broad Institute Genomics Platform"/>
            <consortium name="The Broad Institute Genome Sequencing Center for Infectious Disease"/>
            <person name="Wu L."/>
            <person name="Ma J."/>
        </authorList>
    </citation>
    <scope>NUCLEOTIDE SEQUENCE [LARGE SCALE GENOMIC DNA]</scope>
    <source>
        <strain evidence="4">JCM 16544</strain>
    </source>
</reference>
<gene>
    <name evidence="3" type="ORF">GCM10022200_09940</name>
</gene>
<dbReference type="Gene3D" id="2.40.50.100">
    <property type="match status" value="1"/>
</dbReference>
<organism evidence="3 4">
    <name type="scientific">Microbacterium awajiense</name>
    <dbReference type="NCBI Taxonomy" id="415214"/>
    <lineage>
        <taxon>Bacteria</taxon>
        <taxon>Bacillati</taxon>
        <taxon>Actinomycetota</taxon>
        <taxon>Actinomycetes</taxon>
        <taxon>Micrococcales</taxon>
        <taxon>Microbacteriaceae</taxon>
        <taxon>Microbacterium</taxon>
    </lineage>
</organism>
<evidence type="ECO:0000259" key="2">
    <source>
        <dbReference type="Pfam" id="PF12728"/>
    </source>
</evidence>
<accession>A0ABP7ACM3</accession>
<keyword evidence="4" id="KW-1185">Reference proteome</keyword>
<evidence type="ECO:0000313" key="3">
    <source>
        <dbReference type="EMBL" id="GAA3629319.1"/>
    </source>
</evidence>